<sequence length="82" mass="8752">MTHTNHPDTRSIPLDAPAAPGARLLATTAQSWGLHWPPRRGVTAPVQKARRVSALQAVLAQRVVAPVLPQATVKGLLFQFAA</sequence>
<evidence type="ECO:0000313" key="1">
    <source>
        <dbReference type="EMBL" id="SHF74256.1"/>
    </source>
</evidence>
<keyword evidence="2" id="KW-1185">Reference proteome</keyword>
<dbReference type="EMBL" id="FQUZ01000038">
    <property type="protein sequence ID" value="SHF74256.1"/>
    <property type="molecule type" value="Genomic_DNA"/>
</dbReference>
<protein>
    <submittedName>
        <fullName evidence="1">Uncharacterized protein</fullName>
    </submittedName>
</protein>
<name>A0A1M5E4Y3_9BURK</name>
<proteinExistence type="predicted"/>
<dbReference type="STRING" id="1122156.SAMN02745117_02526"/>
<gene>
    <name evidence="1" type="ORF">SAMN02745117_02526</name>
</gene>
<accession>A0A1M5E4Y3</accession>
<dbReference type="Proteomes" id="UP000184327">
    <property type="component" value="Unassembled WGS sequence"/>
</dbReference>
<reference evidence="1 2" key="1">
    <citation type="submission" date="2016-11" db="EMBL/GenBank/DDBJ databases">
        <authorList>
            <person name="Jaros S."/>
            <person name="Januszkiewicz K."/>
            <person name="Wedrychowicz H."/>
        </authorList>
    </citation>
    <scope>NUCLEOTIDE SEQUENCE [LARGE SCALE GENOMIC DNA]</scope>
    <source>
        <strain evidence="1 2">DSM 16112</strain>
    </source>
</reference>
<organism evidence="1 2">
    <name type="scientific">Lampropedia hyalina DSM 16112</name>
    <dbReference type="NCBI Taxonomy" id="1122156"/>
    <lineage>
        <taxon>Bacteria</taxon>
        <taxon>Pseudomonadati</taxon>
        <taxon>Pseudomonadota</taxon>
        <taxon>Betaproteobacteria</taxon>
        <taxon>Burkholderiales</taxon>
        <taxon>Comamonadaceae</taxon>
        <taxon>Lampropedia</taxon>
    </lineage>
</organism>
<dbReference type="RefSeq" id="WP_073357033.1">
    <property type="nucleotide sequence ID" value="NZ_FQUZ01000038.1"/>
</dbReference>
<dbReference type="AlphaFoldDB" id="A0A1M5E4Y3"/>
<evidence type="ECO:0000313" key="2">
    <source>
        <dbReference type="Proteomes" id="UP000184327"/>
    </source>
</evidence>